<proteinExistence type="predicted"/>
<evidence type="ECO:0000313" key="2">
    <source>
        <dbReference type="EMBL" id="BCG26298.1"/>
    </source>
</evidence>
<dbReference type="Pfam" id="PF00717">
    <property type="entry name" value="Peptidase_S24"/>
    <property type="match status" value="1"/>
</dbReference>
<evidence type="ECO:0000259" key="1">
    <source>
        <dbReference type="Pfam" id="PF00717"/>
    </source>
</evidence>
<dbReference type="InterPro" id="IPR039418">
    <property type="entry name" value="LexA-like"/>
</dbReference>
<dbReference type="Proteomes" id="UP000509383">
    <property type="component" value="Chromosome"/>
</dbReference>
<organism evidence="2 4">
    <name type="scientific">Pseudomonas tohonis</name>
    <dbReference type="NCBI Taxonomy" id="2725477"/>
    <lineage>
        <taxon>Bacteria</taxon>
        <taxon>Pseudomonadati</taxon>
        <taxon>Pseudomonadota</taxon>
        <taxon>Gammaproteobacteria</taxon>
        <taxon>Pseudomonadales</taxon>
        <taxon>Pseudomonadaceae</taxon>
        <taxon>Pseudomonas</taxon>
    </lineage>
</organism>
<dbReference type="Proteomes" id="UP001054892">
    <property type="component" value="Unassembled WGS sequence"/>
</dbReference>
<sequence>MGNVRIIGRLGPSFSKLPLYTLGIDENDAKGPVRLRLDGCLSLDELLGIDIPQTLTVRLEDDSMEGIGLAPGDLLLADRARVATDGSLVVAVIDGDFYIRRLRHEEDGQRVLVAENARYPALRLSPGQDWMIRGVVTHSFRRPERWQPLA</sequence>
<keyword evidence="5" id="KW-1185">Reference proteome</keyword>
<dbReference type="InterPro" id="IPR015927">
    <property type="entry name" value="Peptidase_S24_S26A/B/C"/>
</dbReference>
<dbReference type="Gene3D" id="2.10.109.10">
    <property type="entry name" value="Umud Fragment, subunit A"/>
    <property type="match status" value="1"/>
</dbReference>
<feature type="domain" description="Peptidase S24/S26A/S26B/S26C" evidence="1">
    <location>
        <begin position="50"/>
        <end position="136"/>
    </location>
</feature>
<evidence type="ECO:0000313" key="3">
    <source>
        <dbReference type="EMBL" id="GJN50969.1"/>
    </source>
</evidence>
<name>A0A6J4EA61_9PSED</name>
<gene>
    <name evidence="2" type="ORF">TUM18999_44890</name>
    <name evidence="3" type="ORF">TUM20286_07210</name>
</gene>
<reference evidence="2 4" key="1">
    <citation type="submission" date="2020-05" db="EMBL/GenBank/DDBJ databases">
        <title>Characterization of novel class B3 metallo-beta-lactamase from novel Pseudomonas species.</title>
        <authorList>
            <person name="Yamada K."/>
            <person name="Aoki K."/>
            <person name="Ishii Y."/>
        </authorList>
    </citation>
    <scope>NUCLEOTIDE SEQUENCE [LARGE SCALE GENOMIC DNA]</scope>
    <source>
        <strain evidence="2 4">TUM18999</strain>
        <strain evidence="3 5">TUM20286</strain>
    </source>
</reference>
<dbReference type="SUPFAM" id="SSF51306">
    <property type="entry name" value="LexA/Signal peptidase"/>
    <property type="match status" value="1"/>
</dbReference>
<dbReference type="PANTHER" id="PTHR33516:SF2">
    <property type="entry name" value="LEXA REPRESSOR-RELATED"/>
    <property type="match status" value="1"/>
</dbReference>
<evidence type="ECO:0000313" key="5">
    <source>
        <dbReference type="Proteomes" id="UP001054892"/>
    </source>
</evidence>
<protein>
    <recommendedName>
        <fullName evidence="1">Peptidase S24/S26A/S26B/S26C domain-containing protein</fullName>
    </recommendedName>
</protein>
<dbReference type="AlphaFoldDB" id="A0A6J4EA61"/>
<dbReference type="EMBL" id="BQKM01000001">
    <property type="protein sequence ID" value="GJN50969.1"/>
    <property type="molecule type" value="Genomic_DNA"/>
</dbReference>
<dbReference type="KEGG" id="ptw:TUM18999_44890"/>
<evidence type="ECO:0000313" key="4">
    <source>
        <dbReference type="Proteomes" id="UP000509383"/>
    </source>
</evidence>
<accession>A0A6J4EA61</accession>
<dbReference type="InterPro" id="IPR036286">
    <property type="entry name" value="LexA/Signal_pep-like_sf"/>
</dbReference>
<dbReference type="EMBL" id="AP023189">
    <property type="protein sequence ID" value="BCG26298.1"/>
    <property type="molecule type" value="Genomic_DNA"/>
</dbReference>
<dbReference type="PANTHER" id="PTHR33516">
    <property type="entry name" value="LEXA REPRESSOR"/>
    <property type="match status" value="1"/>
</dbReference>
<dbReference type="RefSeq" id="WP_173171931.1">
    <property type="nucleotide sequence ID" value="NZ_AP023189.1"/>
</dbReference>
<dbReference type="InterPro" id="IPR050077">
    <property type="entry name" value="LexA_repressor"/>
</dbReference>
<dbReference type="CDD" id="cd06529">
    <property type="entry name" value="S24_LexA-like"/>
    <property type="match status" value="1"/>
</dbReference>